<evidence type="ECO:0000256" key="1">
    <source>
        <dbReference type="ARBA" id="ARBA00004141"/>
    </source>
</evidence>
<gene>
    <name evidence="9" type="ORF">J2Z40_000897</name>
</gene>
<evidence type="ECO:0000256" key="5">
    <source>
        <dbReference type="ARBA" id="ARBA00022692"/>
    </source>
</evidence>
<feature type="transmembrane region" description="Helical" evidence="8">
    <location>
        <begin position="338"/>
        <end position="359"/>
    </location>
</feature>
<name>A0ABS4RBQ9_9BACI</name>
<evidence type="ECO:0000256" key="3">
    <source>
        <dbReference type="ARBA" id="ARBA00022448"/>
    </source>
</evidence>
<dbReference type="InterPro" id="IPR004761">
    <property type="entry name" value="Spore_GerAB"/>
</dbReference>
<feature type="transmembrane region" description="Helical" evidence="8">
    <location>
        <begin position="46"/>
        <end position="67"/>
    </location>
</feature>
<dbReference type="PANTHER" id="PTHR34975">
    <property type="entry name" value="SPORE GERMINATION PROTEIN A2"/>
    <property type="match status" value="1"/>
</dbReference>
<feature type="transmembrane region" description="Helical" evidence="8">
    <location>
        <begin position="143"/>
        <end position="165"/>
    </location>
</feature>
<keyword evidence="3" id="KW-0813">Transport</keyword>
<organism evidence="9 10">
    <name type="scientific">Cytobacillus eiseniae</name>
    <dbReference type="NCBI Taxonomy" id="762947"/>
    <lineage>
        <taxon>Bacteria</taxon>
        <taxon>Bacillati</taxon>
        <taxon>Bacillota</taxon>
        <taxon>Bacilli</taxon>
        <taxon>Bacillales</taxon>
        <taxon>Bacillaceae</taxon>
        <taxon>Cytobacillus</taxon>
    </lineage>
</organism>
<feature type="transmembrane region" description="Helical" evidence="8">
    <location>
        <begin position="306"/>
        <end position="326"/>
    </location>
</feature>
<dbReference type="RefSeq" id="WP_083953959.1">
    <property type="nucleotide sequence ID" value="NZ_JAGIKZ010000003.1"/>
</dbReference>
<feature type="transmembrane region" description="Helical" evidence="8">
    <location>
        <begin position="12"/>
        <end position="34"/>
    </location>
</feature>
<evidence type="ECO:0000256" key="6">
    <source>
        <dbReference type="ARBA" id="ARBA00022989"/>
    </source>
</evidence>
<evidence type="ECO:0000256" key="7">
    <source>
        <dbReference type="ARBA" id="ARBA00023136"/>
    </source>
</evidence>
<protein>
    <submittedName>
        <fullName evidence="9">Spore germination protein KB</fullName>
    </submittedName>
</protein>
<keyword evidence="4" id="KW-0309">Germination</keyword>
<dbReference type="EMBL" id="JAGIKZ010000003">
    <property type="protein sequence ID" value="MBP2240342.1"/>
    <property type="molecule type" value="Genomic_DNA"/>
</dbReference>
<proteinExistence type="inferred from homology"/>
<dbReference type="Proteomes" id="UP001519293">
    <property type="component" value="Unassembled WGS sequence"/>
</dbReference>
<dbReference type="Pfam" id="PF03845">
    <property type="entry name" value="Spore_permease"/>
    <property type="match status" value="1"/>
</dbReference>
<keyword evidence="5 8" id="KW-0812">Transmembrane</keyword>
<comment type="subcellular location">
    <subcellularLocation>
        <location evidence="1">Membrane</location>
        <topology evidence="1">Multi-pass membrane protein</topology>
    </subcellularLocation>
</comment>
<evidence type="ECO:0000256" key="4">
    <source>
        <dbReference type="ARBA" id="ARBA00022544"/>
    </source>
</evidence>
<evidence type="ECO:0000256" key="2">
    <source>
        <dbReference type="ARBA" id="ARBA00007998"/>
    </source>
</evidence>
<sequence length="365" mass="41098">MTMIEKGQISSLQIEFMMVPTIIATGILSIPSIAGKYAQHDMWMTPIVGSLIGFITVYITWKLYQLYPKLTPIQYSEIILGKAVGKIFSLFLVSFYIHNTGLIIRQYTDFITGNVMFETPGVFFSISIMFVSALAVRGGIEVIARTAVICTTLYLITSLSLLLLIKDIDVTYMLPIFENGLLPVIKGGFVHTAWFSEFFLLSFLFPFVNSKNTGLKSGMKASLYVMLILLYVNFFVLTLLADSSANQFYPVYSIVGAISVLGFFENFEAIITASWILGNYVKVSVFLYVASLGLAQLLRLSDYRSIVFPLSLLLIFFSYWDIPNIVILADYMTKIQPFYFVFVQTILPLFLLLIALARLKRSESS</sequence>
<reference evidence="9 10" key="1">
    <citation type="submission" date="2021-03" db="EMBL/GenBank/DDBJ databases">
        <title>Genomic Encyclopedia of Type Strains, Phase IV (KMG-IV): sequencing the most valuable type-strain genomes for metagenomic binning, comparative biology and taxonomic classification.</title>
        <authorList>
            <person name="Goeker M."/>
        </authorList>
    </citation>
    <scope>NUCLEOTIDE SEQUENCE [LARGE SCALE GENOMIC DNA]</scope>
    <source>
        <strain evidence="9 10">DSM 26675</strain>
    </source>
</reference>
<evidence type="ECO:0000256" key="8">
    <source>
        <dbReference type="SAM" id="Phobius"/>
    </source>
</evidence>
<evidence type="ECO:0000313" key="10">
    <source>
        <dbReference type="Proteomes" id="UP001519293"/>
    </source>
</evidence>
<comment type="similarity">
    <text evidence="2">Belongs to the amino acid-polyamine-organocation (APC) superfamily. Spore germination protein (SGP) (TC 2.A.3.9) family.</text>
</comment>
<keyword evidence="10" id="KW-1185">Reference proteome</keyword>
<keyword evidence="7 8" id="KW-0472">Membrane</keyword>
<feature type="transmembrane region" description="Helical" evidence="8">
    <location>
        <begin position="279"/>
        <end position="300"/>
    </location>
</feature>
<feature type="transmembrane region" description="Helical" evidence="8">
    <location>
        <begin position="185"/>
        <end position="209"/>
    </location>
</feature>
<accession>A0ABS4RBQ9</accession>
<keyword evidence="6 8" id="KW-1133">Transmembrane helix</keyword>
<feature type="transmembrane region" description="Helical" evidence="8">
    <location>
        <begin position="247"/>
        <end position="267"/>
    </location>
</feature>
<dbReference type="PANTHER" id="PTHR34975:SF2">
    <property type="entry name" value="SPORE GERMINATION PROTEIN A2"/>
    <property type="match status" value="1"/>
</dbReference>
<feature type="transmembrane region" description="Helical" evidence="8">
    <location>
        <begin position="117"/>
        <end position="136"/>
    </location>
</feature>
<comment type="caution">
    <text evidence="9">The sequence shown here is derived from an EMBL/GenBank/DDBJ whole genome shotgun (WGS) entry which is preliminary data.</text>
</comment>
<evidence type="ECO:0000313" key="9">
    <source>
        <dbReference type="EMBL" id="MBP2240342.1"/>
    </source>
</evidence>
<dbReference type="NCBIfam" id="TIGR00912">
    <property type="entry name" value="2A0309"/>
    <property type="match status" value="1"/>
</dbReference>
<feature type="transmembrane region" description="Helical" evidence="8">
    <location>
        <begin position="221"/>
        <end position="241"/>
    </location>
</feature>